<protein>
    <submittedName>
        <fullName evidence="3">DUF2381 family protein</fullName>
    </submittedName>
</protein>
<gene>
    <name evidence="3" type="ORF">F0U60_54395</name>
</gene>
<dbReference type="RefSeq" id="WP_395812485.1">
    <property type="nucleotide sequence ID" value="NZ_CP043494.1"/>
</dbReference>
<dbReference type="Proteomes" id="UP001611383">
    <property type="component" value="Chromosome"/>
</dbReference>
<evidence type="ECO:0000256" key="2">
    <source>
        <dbReference type="SAM" id="SignalP"/>
    </source>
</evidence>
<accession>A0ABY9X9M7</accession>
<feature type="coiled-coil region" evidence="1">
    <location>
        <begin position="142"/>
        <end position="169"/>
    </location>
</feature>
<reference evidence="3 4" key="1">
    <citation type="submission" date="2019-08" db="EMBL/GenBank/DDBJ databases">
        <title>Archangium and Cystobacter genomes.</title>
        <authorList>
            <person name="Chen I.-C.K."/>
            <person name="Wielgoss S."/>
        </authorList>
    </citation>
    <scope>NUCLEOTIDE SEQUENCE [LARGE SCALE GENOMIC DNA]</scope>
    <source>
        <strain evidence="3 4">Cbm 6</strain>
    </source>
</reference>
<evidence type="ECO:0000313" key="3">
    <source>
        <dbReference type="EMBL" id="WNG52108.1"/>
    </source>
</evidence>
<keyword evidence="2" id="KW-0732">Signal</keyword>
<keyword evidence="4" id="KW-1185">Reference proteome</keyword>
<sequence>MRNFLLLRSALLLVLVTSVALAKDREPVSRNLYLSDSPRDEVRPVYVEGGRVTVLRFQQPCIEAGTKMLGWEGRFEPVGCDGKRVLIEPLRDLEPEDRFLLLVTLEDGKEQPFTVTAREGRFDHQVDVFLDLETPEATRRRLADAYLRERTLEEENERLRKEQASTNHAYASLLAGGESKNTPFRRESKWRVELGGAVVDIYIYSARKMQRAAVLFHVTNRELDVPWKLKEVQLSAMLSRQSYEAPVRTGERKAFALRASHAEIRRGESGYVAVVADKSAFTSEDGPVHLVLELFRHDGLQQAVVLLDHRIVEEKGTH</sequence>
<feature type="signal peptide" evidence="2">
    <location>
        <begin position="1"/>
        <end position="22"/>
    </location>
</feature>
<proteinExistence type="predicted"/>
<evidence type="ECO:0000256" key="1">
    <source>
        <dbReference type="SAM" id="Coils"/>
    </source>
</evidence>
<keyword evidence="1" id="KW-0175">Coiled coil</keyword>
<feature type="chain" id="PRO_5045623688" evidence="2">
    <location>
        <begin position="23"/>
        <end position="318"/>
    </location>
</feature>
<dbReference type="EMBL" id="CP043494">
    <property type="protein sequence ID" value="WNG52108.1"/>
    <property type="molecule type" value="Genomic_DNA"/>
</dbReference>
<organism evidence="3 4">
    <name type="scientific">Archangium minus</name>
    <dbReference type="NCBI Taxonomy" id="83450"/>
    <lineage>
        <taxon>Bacteria</taxon>
        <taxon>Pseudomonadati</taxon>
        <taxon>Myxococcota</taxon>
        <taxon>Myxococcia</taxon>
        <taxon>Myxococcales</taxon>
        <taxon>Cystobacterineae</taxon>
        <taxon>Archangiaceae</taxon>
        <taxon>Archangium</taxon>
    </lineage>
</organism>
<dbReference type="InterPro" id="IPR011754">
    <property type="entry name" value="Mxa_paralog_2268"/>
</dbReference>
<dbReference type="Pfam" id="PF09544">
    <property type="entry name" value="DUF2381"/>
    <property type="match status" value="1"/>
</dbReference>
<name>A0ABY9X9M7_9BACT</name>
<evidence type="ECO:0000313" key="4">
    <source>
        <dbReference type="Proteomes" id="UP001611383"/>
    </source>
</evidence>